<reference evidence="2" key="1">
    <citation type="journal article" date="2017" name="Nature">
        <title>The sunflower genome provides insights into oil metabolism, flowering and Asterid evolution.</title>
        <authorList>
            <person name="Badouin H."/>
            <person name="Gouzy J."/>
            <person name="Grassa C.J."/>
            <person name="Murat F."/>
            <person name="Staton S.E."/>
            <person name="Cottret L."/>
            <person name="Lelandais-Briere C."/>
            <person name="Owens G.L."/>
            <person name="Carrere S."/>
            <person name="Mayjonade B."/>
            <person name="Legrand L."/>
            <person name="Gill N."/>
            <person name="Kane N.C."/>
            <person name="Bowers J.E."/>
            <person name="Hubner S."/>
            <person name="Bellec A."/>
            <person name="Berard A."/>
            <person name="Berges H."/>
            <person name="Blanchet N."/>
            <person name="Boniface M.C."/>
            <person name="Brunel D."/>
            <person name="Catrice O."/>
            <person name="Chaidir N."/>
            <person name="Claudel C."/>
            <person name="Donnadieu C."/>
            <person name="Faraut T."/>
            <person name="Fievet G."/>
            <person name="Helmstetter N."/>
            <person name="King M."/>
            <person name="Knapp S.J."/>
            <person name="Lai Z."/>
            <person name="Le Paslier M.C."/>
            <person name="Lippi Y."/>
            <person name="Lorenzon L."/>
            <person name="Mandel J.R."/>
            <person name="Marage G."/>
            <person name="Marchand G."/>
            <person name="Marquand E."/>
            <person name="Bret-Mestries E."/>
            <person name="Morien E."/>
            <person name="Nambeesan S."/>
            <person name="Nguyen T."/>
            <person name="Pegot-Espagnet P."/>
            <person name="Pouilly N."/>
            <person name="Raftis F."/>
            <person name="Sallet E."/>
            <person name="Schiex T."/>
            <person name="Thomas J."/>
            <person name="Vandecasteele C."/>
            <person name="Vares D."/>
            <person name="Vear F."/>
            <person name="Vautrin S."/>
            <person name="Crespi M."/>
            <person name="Mangin B."/>
            <person name="Burke J.M."/>
            <person name="Salse J."/>
            <person name="Munos S."/>
            <person name="Vincourt P."/>
            <person name="Rieseberg L.H."/>
            <person name="Langlade N.B."/>
        </authorList>
    </citation>
    <scope>NUCLEOTIDE SEQUENCE</scope>
    <source>
        <tissue evidence="2">Leaves</tissue>
    </source>
</reference>
<evidence type="ECO:0000313" key="2">
    <source>
        <dbReference type="EMBL" id="KAF5783684.1"/>
    </source>
</evidence>
<sequence length="221" mass="24600">MDGLTTSCTVAGVSVSPAVGVTPRQPIALIALTGDCRRRHLPRGVSHLPGVSVHLLDMQGAVLAVSLHAVTSEVTASPTCDQEIREMRCWPHHRMWRLFARFPCRDENGHMMRCQPHRYVHLLSYLGQAVHLRTEWVRFEGCDRMGAVCLLVGVCLMRVMVVLGPYPFKSPQSSVATLCKLHVGGVLDLWCRKVVWQSGENSRPDQTGDLVKNPAMPLPYR</sequence>
<evidence type="ECO:0000313" key="3">
    <source>
        <dbReference type="Proteomes" id="UP000215914"/>
    </source>
</evidence>
<dbReference type="Gramene" id="mRNA:HanXRQr2_Chr11g0510771">
    <property type="protein sequence ID" value="CDS:HanXRQr2_Chr11g0510771.1"/>
    <property type="gene ID" value="HanXRQr2_Chr11g0510771"/>
</dbReference>
<protein>
    <submittedName>
        <fullName evidence="2">Uncharacterized protein</fullName>
    </submittedName>
</protein>
<feature type="region of interest" description="Disordered" evidence="1">
    <location>
        <begin position="199"/>
        <end position="221"/>
    </location>
</feature>
<keyword evidence="3" id="KW-1185">Reference proteome</keyword>
<dbReference type="AlphaFoldDB" id="A0A9K3HRY9"/>
<accession>A0A9K3HRY9</accession>
<proteinExistence type="predicted"/>
<organism evidence="2 3">
    <name type="scientific">Helianthus annuus</name>
    <name type="common">Common sunflower</name>
    <dbReference type="NCBI Taxonomy" id="4232"/>
    <lineage>
        <taxon>Eukaryota</taxon>
        <taxon>Viridiplantae</taxon>
        <taxon>Streptophyta</taxon>
        <taxon>Embryophyta</taxon>
        <taxon>Tracheophyta</taxon>
        <taxon>Spermatophyta</taxon>
        <taxon>Magnoliopsida</taxon>
        <taxon>eudicotyledons</taxon>
        <taxon>Gunneridae</taxon>
        <taxon>Pentapetalae</taxon>
        <taxon>asterids</taxon>
        <taxon>campanulids</taxon>
        <taxon>Asterales</taxon>
        <taxon>Asteraceae</taxon>
        <taxon>Asteroideae</taxon>
        <taxon>Heliantheae alliance</taxon>
        <taxon>Heliantheae</taxon>
        <taxon>Helianthus</taxon>
    </lineage>
</organism>
<evidence type="ECO:0000256" key="1">
    <source>
        <dbReference type="SAM" id="MobiDB-lite"/>
    </source>
</evidence>
<comment type="caution">
    <text evidence="2">The sequence shown here is derived from an EMBL/GenBank/DDBJ whole genome shotgun (WGS) entry which is preliminary data.</text>
</comment>
<dbReference type="EMBL" id="MNCJ02000326">
    <property type="protein sequence ID" value="KAF5783684.1"/>
    <property type="molecule type" value="Genomic_DNA"/>
</dbReference>
<gene>
    <name evidence="2" type="ORF">HanXRQr2_Chr11g0510771</name>
</gene>
<name>A0A9K3HRY9_HELAN</name>
<reference evidence="2" key="2">
    <citation type="submission" date="2020-06" db="EMBL/GenBank/DDBJ databases">
        <title>Helianthus annuus Genome sequencing and assembly Release 2.</title>
        <authorList>
            <person name="Gouzy J."/>
            <person name="Langlade N."/>
            <person name="Munos S."/>
        </authorList>
    </citation>
    <scope>NUCLEOTIDE SEQUENCE</scope>
    <source>
        <tissue evidence="2">Leaves</tissue>
    </source>
</reference>
<dbReference type="Proteomes" id="UP000215914">
    <property type="component" value="Unassembled WGS sequence"/>
</dbReference>